<feature type="binding site" evidence="6">
    <location>
        <position position="21"/>
    </location>
    <ligand>
        <name>Ca(2+)</name>
        <dbReference type="ChEBI" id="CHEBI:29108"/>
    </ligand>
</feature>
<evidence type="ECO:0000256" key="1">
    <source>
        <dbReference type="ARBA" id="ARBA00004141"/>
    </source>
</evidence>
<keyword evidence="3" id="KW-0378">Hydrolase</keyword>
<keyword evidence="6" id="KW-0106">Calcium</keyword>
<organism evidence="9 10">
    <name type="scientific">Methylobacterium mesophilicum SR1.6/6</name>
    <dbReference type="NCBI Taxonomy" id="908290"/>
    <lineage>
        <taxon>Bacteria</taxon>
        <taxon>Pseudomonadati</taxon>
        <taxon>Pseudomonadota</taxon>
        <taxon>Alphaproteobacteria</taxon>
        <taxon>Hyphomicrobiales</taxon>
        <taxon>Methylobacteriaceae</taxon>
        <taxon>Methylobacterium</taxon>
    </lineage>
</organism>
<feature type="transmembrane region" description="Helical" evidence="8">
    <location>
        <begin position="104"/>
        <end position="124"/>
    </location>
</feature>
<evidence type="ECO:0000256" key="4">
    <source>
        <dbReference type="ARBA" id="ARBA00022989"/>
    </source>
</evidence>
<evidence type="ECO:0000256" key="7">
    <source>
        <dbReference type="PIRSR" id="PIRSR608901-2"/>
    </source>
</evidence>
<reference evidence="9 10" key="1">
    <citation type="journal article" date="2012" name="Genet. Mol. Biol.">
        <title>Analysis of 16S rRNA and mxaF genes revealing insights into Methylobacterium niche-specific plant association.</title>
        <authorList>
            <person name="Dourado M.N."/>
            <person name="Andreote F.D."/>
            <person name="Dini-Andreote F."/>
            <person name="Conti R."/>
            <person name="Araujo J.M."/>
            <person name="Araujo W.L."/>
        </authorList>
    </citation>
    <scope>NUCLEOTIDE SEQUENCE [LARGE SCALE GENOMIC DNA]</scope>
    <source>
        <strain evidence="9 10">SR1.6/6</strain>
    </source>
</reference>
<feature type="transmembrane region" description="Helical" evidence="8">
    <location>
        <begin position="173"/>
        <end position="198"/>
    </location>
</feature>
<dbReference type="GO" id="GO:0006672">
    <property type="term" value="P:ceramide metabolic process"/>
    <property type="evidence" value="ECO:0007669"/>
    <property type="project" value="InterPro"/>
</dbReference>
<dbReference type="EMBL" id="CP043538">
    <property type="protein sequence ID" value="QGY00516.1"/>
    <property type="molecule type" value="Genomic_DNA"/>
</dbReference>
<feature type="transmembrane region" description="Helical" evidence="8">
    <location>
        <begin position="144"/>
        <end position="161"/>
    </location>
</feature>
<feature type="binding site" evidence="7">
    <location>
        <position position="202"/>
    </location>
    <ligand>
        <name>Zn(2+)</name>
        <dbReference type="ChEBI" id="CHEBI:29105"/>
        <note>catalytic</note>
    </ligand>
</feature>
<evidence type="ECO:0000256" key="8">
    <source>
        <dbReference type="SAM" id="Phobius"/>
    </source>
</evidence>
<dbReference type="AlphaFoldDB" id="A0A6B9FDQ9"/>
<name>A0A6B9FDQ9_9HYPH</name>
<keyword evidence="4 8" id="KW-1133">Transmembrane helix</keyword>
<keyword evidence="6" id="KW-0479">Metal-binding</keyword>
<dbReference type="Proteomes" id="UP000012488">
    <property type="component" value="Chromosome"/>
</dbReference>
<keyword evidence="2 8" id="KW-0812">Transmembrane</keyword>
<keyword evidence="7" id="KW-0862">Zinc</keyword>
<dbReference type="GO" id="GO:0046872">
    <property type="term" value="F:metal ion binding"/>
    <property type="evidence" value="ECO:0007669"/>
    <property type="project" value="UniProtKB-KW"/>
</dbReference>
<evidence type="ECO:0000256" key="2">
    <source>
        <dbReference type="ARBA" id="ARBA00022692"/>
    </source>
</evidence>
<evidence type="ECO:0000313" key="9">
    <source>
        <dbReference type="EMBL" id="QGY00516.1"/>
    </source>
</evidence>
<protein>
    <recommendedName>
        <fullName evidence="11">Ceramidase</fullName>
    </recommendedName>
</protein>
<evidence type="ECO:0000313" key="10">
    <source>
        <dbReference type="Proteomes" id="UP000012488"/>
    </source>
</evidence>
<dbReference type="InterPro" id="IPR008901">
    <property type="entry name" value="ACER"/>
</dbReference>
<feature type="binding site" evidence="7">
    <location>
        <position position="70"/>
    </location>
    <ligand>
        <name>Zn(2+)</name>
        <dbReference type="ChEBI" id="CHEBI:29105"/>
        <note>catalytic</note>
    </ligand>
</feature>
<feature type="transmembrane region" description="Helical" evidence="8">
    <location>
        <begin position="75"/>
        <end position="97"/>
    </location>
</feature>
<accession>A0A6B9FDQ9</accession>
<proteinExistence type="predicted"/>
<comment type="subcellular location">
    <subcellularLocation>
        <location evidence="1">Membrane</location>
        <topology evidence="1">Multi-pass membrane protein</topology>
    </subcellularLocation>
</comment>
<dbReference type="GO" id="GO:0016811">
    <property type="term" value="F:hydrolase activity, acting on carbon-nitrogen (but not peptide) bonds, in linear amides"/>
    <property type="evidence" value="ECO:0007669"/>
    <property type="project" value="InterPro"/>
</dbReference>
<comment type="cofactor">
    <cofactor evidence="7">
        <name>Zn(2+)</name>
        <dbReference type="ChEBI" id="CHEBI:29105"/>
    </cofactor>
</comment>
<evidence type="ECO:0008006" key="11">
    <source>
        <dbReference type="Google" id="ProtNLM"/>
    </source>
</evidence>
<keyword evidence="5 8" id="KW-0472">Membrane</keyword>
<dbReference type="OrthoDB" id="277121at2"/>
<reference evidence="9 10" key="2">
    <citation type="journal article" date="2013" name="Genome Announc.">
        <title>Draft Genome Sequence of Methylobacterium mesophilicum Strain SR1.6/6, Isolated from Citrus sinensis.</title>
        <authorList>
            <person name="Marinho Almeida D."/>
            <person name="Dini-Andreote F."/>
            <person name="Camargo Neves A.A."/>
            <person name="Juca Ramos R.T."/>
            <person name="Andreote F.D."/>
            <person name="Carneiro A.R."/>
            <person name="Oliveira de Souza Lima A."/>
            <person name="Caracciolo Gomes de Sa P.H."/>
            <person name="Ribeiro Barbosa M.S."/>
            <person name="Araujo W.L."/>
            <person name="Silva A."/>
        </authorList>
    </citation>
    <scope>NUCLEOTIDE SEQUENCE [LARGE SCALE GENOMIC DNA]</scope>
    <source>
        <strain evidence="9 10">SR1.6/6</strain>
    </source>
</reference>
<evidence type="ECO:0000256" key="6">
    <source>
        <dbReference type="PIRSR" id="PIRSR608901-1"/>
    </source>
</evidence>
<feature type="transmembrane region" description="Helical" evidence="8">
    <location>
        <begin position="50"/>
        <end position="69"/>
    </location>
</feature>
<feature type="transmembrane region" description="Helical" evidence="8">
    <location>
        <begin position="204"/>
        <end position="221"/>
    </location>
</feature>
<evidence type="ECO:0000256" key="5">
    <source>
        <dbReference type="ARBA" id="ARBA00023136"/>
    </source>
</evidence>
<evidence type="ECO:0000256" key="3">
    <source>
        <dbReference type="ARBA" id="ARBA00022801"/>
    </source>
</evidence>
<dbReference type="RefSeq" id="WP_158168432.1">
    <property type="nucleotide sequence ID" value="NZ_CP043538.1"/>
</dbReference>
<feature type="binding site" evidence="7">
    <location>
        <position position="206"/>
    </location>
    <ligand>
        <name>Zn(2+)</name>
        <dbReference type="ChEBI" id="CHEBI:29105"/>
        <note>catalytic</note>
    </ligand>
</feature>
<gene>
    <name evidence="9" type="ORF">MMSR116_00195</name>
</gene>
<dbReference type="GO" id="GO:0016020">
    <property type="term" value="C:membrane"/>
    <property type="evidence" value="ECO:0007669"/>
    <property type="project" value="UniProtKB-SubCell"/>
</dbReference>
<dbReference type="Pfam" id="PF05875">
    <property type="entry name" value="Ceramidase"/>
    <property type="match status" value="1"/>
</dbReference>
<dbReference type="KEGG" id="mmes:MMSR116_00195"/>
<sequence length="228" mass="24194">MDWYEPIGAYCERGSAGFWAEPANALSNGAFLLAAAAAAWRAFKAEPPDRICLGLAGLIAVVGVGSFLFHTLAVYWSMLADVIPIALFIYAYLALALRRFLRLAPLRVAVAIAGFALFGFALAPTLDGLTGTDVSRLTNGSIDYLPALLALFGTAWAATGRPEERLLRTGRRLAGIGVLFLISLAARTADQAACVVVATGTHPLWHVLNAVVLYALVATAIRHREIAG</sequence>